<dbReference type="Proteomes" id="UP000285908">
    <property type="component" value="Unassembled WGS sequence"/>
</dbReference>
<dbReference type="PROSITE" id="PS00630">
    <property type="entry name" value="IMP_2"/>
    <property type="match status" value="1"/>
</dbReference>
<keyword evidence="4 5" id="KW-0460">Magnesium</keyword>
<feature type="binding site" evidence="5">
    <location>
        <position position="90"/>
    </location>
    <ligand>
        <name>Mg(2+)</name>
        <dbReference type="ChEBI" id="CHEBI:18420"/>
        <label>2</label>
    </ligand>
</feature>
<keyword evidence="7" id="KW-1185">Reference proteome</keyword>
<comment type="cofactor">
    <cofactor evidence="5">
        <name>Mg(2+)</name>
        <dbReference type="ChEBI" id="CHEBI:18420"/>
    </cofactor>
</comment>
<dbReference type="PRINTS" id="PR00377">
    <property type="entry name" value="IMPHPHTASES"/>
</dbReference>
<dbReference type="InterPro" id="IPR020583">
    <property type="entry name" value="Inositol_monoP_metal-BS"/>
</dbReference>
<reference evidence="6 7" key="1">
    <citation type="submission" date="2018-11" db="EMBL/GenBank/DDBJ databases">
        <title>Mesobaculum littorinae gen. nov., sp. nov., isolated from Littorina scabra that represents a novel genus of the order Rhodobacteraceae.</title>
        <authorList>
            <person name="Li F."/>
        </authorList>
    </citation>
    <scope>NUCLEOTIDE SEQUENCE [LARGE SCALE GENOMIC DNA]</scope>
    <source>
        <strain evidence="6 7">M0103</strain>
    </source>
</reference>
<keyword evidence="3" id="KW-0378">Hydrolase</keyword>
<feature type="binding site" evidence="5">
    <location>
        <position position="91"/>
    </location>
    <ligand>
        <name>Mg(2+)</name>
        <dbReference type="ChEBI" id="CHEBI:18420"/>
        <label>1</label>
        <note>catalytic</note>
    </ligand>
</feature>
<comment type="caution">
    <text evidence="6">The sequence shown here is derived from an EMBL/GenBank/DDBJ whole genome shotgun (WGS) entry which is preliminary data.</text>
</comment>
<evidence type="ECO:0000313" key="7">
    <source>
        <dbReference type="Proteomes" id="UP000285908"/>
    </source>
</evidence>
<sequence length="264" mass="27434">MTEDLTARIAFAETVIAEASARALSYFERRSDLSVECKSDAQDLVSEADRGVERVIREELSSAFPNDSMLGEELGLAPGRGGWSWIIDPIDGTAPFLHGLQGWSISVALSHGGTIMAGWVAHPCGDRLYSAVRGRGAWCGGAGCGATRLQASGGTRLSDGLVAIGTGAPDVMAGMVRSLLISGGSFQRNGSAALSLAHVAAGHYLGFVEPQLAPWDCAAGLLLVEEAGGWHAPHPMDRPAPVLAAASGMRPEIERLGLGVLHPA</sequence>
<dbReference type="AlphaFoldDB" id="A0A438AKS8"/>
<evidence type="ECO:0000256" key="3">
    <source>
        <dbReference type="ARBA" id="ARBA00022801"/>
    </source>
</evidence>
<comment type="similarity">
    <text evidence="1">Belongs to the inositol monophosphatase superfamily.</text>
</comment>
<dbReference type="GO" id="GO:0006020">
    <property type="term" value="P:inositol metabolic process"/>
    <property type="evidence" value="ECO:0007669"/>
    <property type="project" value="TreeGrafter"/>
</dbReference>
<evidence type="ECO:0000256" key="1">
    <source>
        <dbReference type="ARBA" id="ARBA00009759"/>
    </source>
</evidence>
<evidence type="ECO:0000313" key="6">
    <source>
        <dbReference type="EMBL" id="RVV99187.1"/>
    </source>
</evidence>
<dbReference type="GO" id="GO:0007165">
    <property type="term" value="P:signal transduction"/>
    <property type="evidence" value="ECO:0007669"/>
    <property type="project" value="TreeGrafter"/>
</dbReference>
<dbReference type="PANTHER" id="PTHR20854">
    <property type="entry name" value="INOSITOL MONOPHOSPHATASE"/>
    <property type="match status" value="1"/>
</dbReference>
<dbReference type="InterPro" id="IPR020550">
    <property type="entry name" value="Inositol_monophosphatase_CS"/>
</dbReference>
<dbReference type="Gene3D" id="3.40.190.80">
    <property type="match status" value="1"/>
</dbReference>
<dbReference type="PROSITE" id="PS00629">
    <property type="entry name" value="IMP_1"/>
    <property type="match status" value="1"/>
</dbReference>
<dbReference type="Gene3D" id="3.30.540.10">
    <property type="entry name" value="Fructose-1,6-Bisphosphatase, subunit A, domain 1"/>
    <property type="match status" value="1"/>
</dbReference>
<gene>
    <name evidence="6" type="ORF">EKE94_00370</name>
</gene>
<dbReference type="EMBL" id="RQXX01000001">
    <property type="protein sequence ID" value="RVV99187.1"/>
    <property type="molecule type" value="Genomic_DNA"/>
</dbReference>
<dbReference type="OrthoDB" id="9785695at2"/>
<feature type="binding site" evidence="5">
    <location>
        <position position="216"/>
    </location>
    <ligand>
        <name>Mg(2+)</name>
        <dbReference type="ChEBI" id="CHEBI:18420"/>
        <label>1</label>
        <note>catalytic</note>
    </ligand>
</feature>
<evidence type="ECO:0000256" key="5">
    <source>
        <dbReference type="PIRSR" id="PIRSR600760-2"/>
    </source>
</evidence>
<dbReference type="Pfam" id="PF00459">
    <property type="entry name" value="Inositol_P"/>
    <property type="match status" value="1"/>
</dbReference>
<dbReference type="GO" id="GO:0008934">
    <property type="term" value="F:inositol monophosphate 1-phosphatase activity"/>
    <property type="evidence" value="ECO:0007669"/>
    <property type="project" value="TreeGrafter"/>
</dbReference>
<proteinExistence type="inferred from homology"/>
<feature type="binding site" evidence="5">
    <location>
        <position position="72"/>
    </location>
    <ligand>
        <name>Mg(2+)</name>
        <dbReference type="ChEBI" id="CHEBI:18420"/>
        <label>1</label>
        <note>catalytic</note>
    </ligand>
</feature>
<organism evidence="6 7">
    <name type="scientific">Mesobaculum littorinae</name>
    <dbReference type="NCBI Taxonomy" id="2486419"/>
    <lineage>
        <taxon>Bacteria</taxon>
        <taxon>Pseudomonadati</taxon>
        <taxon>Pseudomonadota</taxon>
        <taxon>Alphaproteobacteria</taxon>
        <taxon>Rhodobacterales</taxon>
        <taxon>Roseobacteraceae</taxon>
        <taxon>Mesobaculum</taxon>
    </lineage>
</organism>
<evidence type="ECO:0000256" key="4">
    <source>
        <dbReference type="ARBA" id="ARBA00022842"/>
    </source>
</evidence>
<dbReference type="RefSeq" id="WP_127904628.1">
    <property type="nucleotide sequence ID" value="NZ_RQXX01000001.1"/>
</dbReference>
<dbReference type="InterPro" id="IPR000760">
    <property type="entry name" value="Inositol_monophosphatase-like"/>
</dbReference>
<dbReference type="SUPFAM" id="SSF56655">
    <property type="entry name" value="Carbohydrate phosphatase"/>
    <property type="match status" value="1"/>
</dbReference>
<keyword evidence="2 5" id="KW-0479">Metal-binding</keyword>
<feature type="binding site" evidence="5">
    <location>
        <position position="88"/>
    </location>
    <ligand>
        <name>Mg(2+)</name>
        <dbReference type="ChEBI" id="CHEBI:18420"/>
        <label>1</label>
        <note>catalytic</note>
    </ligand>
</feature>
<dbReference type="GO" id="GO:0046872">
    <property type="term" value="F:metal ion binding"/>
    <property type="evidence" value="ECO:0007669"/>
    <property type="project" value="UniProtKB-KW"/>
</dbReference>
<dbReference type="GO" id="GO:0046854">
    <property type="term" value="P:phosphatidylinositol phosphate biosynthetic process"/>
    <property type="evidence" value="ECO:0007669"/>
    <property type="project" value="InterPro"/>
</dbReference>
<evidence type="ECO:0000256" key="2">
    <source>
        <dbReference type="ARBA" id="ARBA00022723"/>
    </source>
</evidence>
<accession>A0A438AKS8</accession>
<dbReference type="PANTHER" id="PTHR20854:SF4">
    <property type="entry name" value="INOSITOL-1-MONOPHOSPHATASE-RELATED"/>
    <property type="match status" value="1"/>
</dbReference>
<name>A0A438AKS8_9RHOB</name>
<protein>
    <submittedName>
        <fullName evidence="6">Inositol monophosphatase</fullName>
    </submittedName>
</protein>